<dbReference type="OrthoDB" id="9808360at2"/>
<dbReference type="EMBL" id="QGDO01000002">
    <property type="protein sequence ID" value="PWJ43058.1"/>
    <property type="molecule type" value="Genomic_DNA"/>
</dbReference>
<dbReference type="PANTHER" id="PTHR33221:SF14">
    <property type="entry name" value="HTH-TYPE TRANSCRIPTIONAL REGULATOR AQ_268-RELATED"/>
    <property type="match status" value="1"/>
</dbReference>
<accession>A0A315ZE07</accession>
<sequence length="143" mass="15793">MLSKTCTYAIRAMIYVCIESIQNHKVGVKAIAEEIQSPEAFTGKILQNLSRRGLINSTKGPKGGFYLDESQQQVKLLEIVTSLEGDHILTSCGLGFDFCSDEHPCPLHSHFKTIKEDYIRMLNTTSISDLSQGIGTGASYLHL</sequence>
<dbReference type="InterPro" id="IPR036388">
    <property type="entry name" value="WH-like_DNA-bd_sf"/>
</dbReference>
<dbReference type="GO" id="GO:0005829">
    <property type="term" value="C:cytosol"/>
    <property type="evidence" value="ECO:0007669"/>
    <property type="project" value="TreeGrafter"/>
</dbReference>
<comment type="caution">
    <text evidence="1">The sequence shown here is derived from an EMBL/GenBank/DDBJ whole genome shotgun (WGS) entry which is preliminary data.</text>
</comment>
<dbReference type="SUPFAM" id="SSF46785">
    <property type="entry name" value="Winged helix' DNA-binding domain"/>
    <property type="match status" value="1"/>
</dbReference>
<proteinExistence type="predicted"/>
<name>A0A315ZE07_SEDFL</name>
<keyword evidence="2" id="KW-1185">Reference proteome</keyword>
<dbReference type="InterPro" id="IPR000944">
    <property type="entry name" value="Tscrpt_reg_Rrf2"/>
</dbReference>
<organism evidence="1 2">
    <name type="scientific">Sediminitomix flava</name>
    <dbReference type="NCBI Taxonomy" id="379075"/>
    <lineage>
        <taxon>Bacteria</taxon>
        <taxon>Pseudomonadati</taxon>
        <taxon>Bacteroidota</taxon>
        <taxon>Cytophagia</taxon>
        <taxon>Cytophagales</taxon>
        <taxon>Flammeovirgaceae</taxon>
        <taxon>Sediminitomix</taxon>
    </lineage>
</organism>
<gene>
    <name evidence="1" type="ORF">BC781_102606</name>
</gene>
<dbReference type="AlphaFoldDB" id="A0A315ZE07"/>
<dbReference type="Gene3D" id="1.10.10.10">
    <property type="entry name" value="Winged helix-like DNA-binding domain superfamily/Winged helix DNA-binding domain"/>
    <property type="match status" value="1"/>
</dbReference>
<protein>
    <submittedName>
        <fullName evidence="1">BadM/Rrf2 family transcriptional regulator</fullName>
    </submittedName>
</protein>
<evidence type="ECO:0000313" key="2">
    <source>
        <dbReference type="Proteomes" id="UP000245535"/>
    </source>
</evidence>
<dbReference type="PROSITE" id="PS51197">
    <property type="entry name" value="HTH_RRF2_2"/>
    <property type="match status" value="1"/>
</dbReference>
<dbReference type="InterPro" id="IPR036390">
    <property type="entry name" value="WH_DNA-bd_sf"/>
</dbReference>
<reference evidence="1 2" key="1">
    <citation type="submission" date="2018-03" db="EMBL/GenBank/DDBJ databases">
        <title>Genomic Encyclopedia of Archaeal and Bacterial Type Strains, Phase II (KMG-II): from individual species to whole genera.</title>
        <authorList>
            <person name="Goeker M."/>
        </authorList>
    </citation>
    <scope>NUCLEOTIDE SEQUENCE [LARGE SCALE GENOMIC DNA]</scope>
    <source>
        <strain evidence="1 2">DSM 28229</strain>
    </source>
</reference>
<dbReference type="Proteomes" id="UP000245535">
    <property type="component" value="Unassembled WGS sequence"/>
</dbReference>
<dbReference type="GO" id="GO:0003700">
    <property type="term" value="F:DNA-binding transcription factor activity"/>
    <property type="evidence" value="ECO:0007669"/>
    <property type="project" value="TreeGrafter"/>
</dbReference>
<dbReference type="InterPro" id="IPR030489">
    <property type="entry name" value="TR_Rrf2-type_CS"/>
</dbReference>
<dbReference type="RefSeq" id="WP_109617279.1">
    <property type="nucleotide sequence ID" value="NZ_QGDO01000002.1"/>
</dbReference>
<dbReference type="PROSITE" id="PS01332">
    <property type="entry name" value="HTH_RRF2_1"/>
    <property type="match status" value="1"/>
</dbReference>
<dbReference type="PANTHER" id="PTHR33221">
    <property type="entry name" value="WINGED HELIX-TURN-HELIX TRANSCRIPTIONAL REGULATOR, RRF2 FAMILY"/>
    <property type="match status" value="1"/>
</dbReference>
<evidence type="ECO:0000313" key="1">
    <source>
        <dbReference type="EMBL" id="PWJ43058.1"/>
    </source>
</evidence>
<dbReference type="Pfam" id="PF02082">
    <property type="entry name" value="Rrf2"/>
    <property type="match status" value="1"/>
</dbReference>
<dbReference type="NCBIfam" id="TIGR00738">
    <property type="entry name" value="rrf2_super"/>
    <property type="match status" value="1"/>
</dbReference>